<gene>
    <name evidence="3" type="primary">LOC113798447</name>
</gene>
<dbReference type="Proteomes" id="UP000515146">
    <property type="component" value="Unplaced"/>
</dbReference>
<accession>A0A6P6YGZ1</accession>
<evidence type="ECO:0000256" key="1">
    <source>
        <dbReference type="SAM" id="MobiDB-lite"/>
    </source>
</evidence>
<keyword evidence="2" id="KW-1185">Reference proteome</keyword>
<feature type="compositionally biased region" description="Acidic residues" evidence="1">
    <location>
        <begin position="1"/>
        <end position="32"/>
    </location>
</feature>
<evidence type="ECO:0000313" key="2">
    <source>
        <dbReference type="Proteomes" id="UP000515146"/>
    </source>
</evidence>
<evidence type="ECO:0000313" key="3">
    <source>
        <dbReference type="RefSeq" id="XP_027204788.1"/>
    </source>
</evidence>
<dbReference type="KEGG" id="dpte:113798447"/>
<feature type="compositionally biased region" description="Acidic residues" evidence="1">
    <location>
        <begin position="44"/>
        <end position="58"/>
    </location>
</feature>
<proteinExistence type="predicted"/>
<reference evidence="3" key="1">
    <citation type="submission" date="2025-08" db="UniProtKB">
        <authorList>
            <consortium name="RefSeq"/>
        </authorList>
    </citation>
    <scope>IDENTIFICATION</scope>
    <source>
        <strain evidence="3">Airmid</strain>
    </source>
</reference>
<organism evidence="2 3">
    <name type="scientific">Dermatophagoides pteronyssinus</name>
    <name type="common">European house dust mite</name>
    <dbReference type="NCBI Taxonomy" id="6956"/>
    <lineage>
        <taxon>Eukaryota</taxon>
        <taxon>Metazoa</taxon>
        <taxon>Ecdysozoa</taxon>
        <taxon>Arthropoda</taxon>
        <taxon>Chelicerata</taxon>
        <taxon>Arachnida</taxon>
        <taxon>Acari</taxon>
        <taxon>Acariformes</taxon>
        <taxon>Sarcoptiformes</taxon>
        <taxon>Astigmata</taxon>
        <taxon>Psoroptidia</taxon>
        <taxon>Analgoidea</taxon>
        <taxon>Pyroglyphidae</taxon>
        <taxon>Dermatophagoidinae</taxon>
        <taxon>Dermatophagoides</taxon>
    </lineage>
</organism>
<name>A0A6P6YGZ1_DERPT</name>
<protein>
    <submittedName>
        <fullName evidence="3">Protein bfr2-like</fullName>
    </submittedName>
</protein>
<dbReference type="AlphaFoldDB" id="A0A6P6YGZ1"/>
<sequence>MPVIEGDDIYDYDDDEENIEEEDISSSDDDDDDSRHITMISISSDDEDEEEEDEDEDCPSEHEINSFFDNLSNVLNENELKLFDKYAKAIVRCAADGIKQSVIADLAEVLLRGEPGNKQLTDIKIKFACSKYLQRKFVERERLTETSNGELEINKP</sequence>
<dbReference type="RefSeq" id="XP_027204788.1">
    <property type="nucleotide sequence ID" value="XM_027348987.1"/>
</dbReference>
<feature type="region of interest" description="Disordered" evidence="1">
    <location>
        <begin position="1"/>
        <end position="63"/>
    </location>
</feature>
<dbReference type="InParanoid" id="A0A6P6YGZ1"/>